<protein>
    <recommendedName>
        <fullName evidence="2">Dodecin domain-containing protein</fullName>
    </recommendedName>
</protein>
<dbReference type="AlphaFoldDB" id="A0A3B0RQK7"/>
<accession>A0A3B0RQK7</accession>
<name>A0A3B0RQK7_9ZZZZ</name>
<dbReference type="Gene3D" id="3.30.1660.10">
    <property type="entry name" value="Flavin-binding protein dodecin"/>
    <property type="match status" value="1"/>
</dbReference>
<dbReference type="Pfam" id="PF07311">
    <property type="entry name" value="Dodecin"/>
    <property type="match status" value="1"/>
</dbReference>
<evidence type="ECO:0008006" key="2">
    <source>
        <dbReference type="Google" id="ProtNLM"/>
    </source>
</evidence>
<dbReference type="PANTHER" id="PTHR39324:SF1">
    <property type="entry name" value="CALCIUM DODECIN"/>
    <property type="match status" value="1"/>
</dbReference>
<dbReference type="SUPFAM" id="SSF89807">
    <property type="entry name" value="Dodecin-like"/>
    <property type="match status" value="1"/>
</dbReference>
<organism evidence="1">
    <name type="scientific">hydrothermal vent metagenome</name>
    <dbReference type="NCBI Taxonomy" id="652676"/>
    <lineage>
        <taxon>unclassified sequences</taxon>
        <taxon>metagenomes</taxon>
        <taxon>ecological metagenomes</taxon>
    </lineage>
</organism>
<dbReference type="EMBL" id="UOEF01000185">
    <property type="protein sequence ID" value="VAV94417.1"/>
    <property type="molecule type" value="Genomic_DNA"/>
</dbReference>
<dbReference type="PANTHER" id="PTHR39324">
    <property type="entry name" value="CALCIUM DODECIN"/>
    <property type="match status" value="1"/>
</dbReference>
<gene>
    <name evidence="1" type="ORF">MNBD_ALPHA04-1265</name>
</gene>
<evidence type="ECO:0000313" key="1">
    <source>
        <dbReference type="EMBL" id="VAV94417.1"/>
    </source>
</evidence>
<reference evidence="1" key="1">
    <citation type="submission" date="2018-06" db="EMBL/GenBank/DDBJ databases">
        <authorList>
            <person name="Zhirakovskaya E."/>
        </authorList>
    </citation>
    <scope>NUCLEOTIDE SEQUENCE</scope>
</reference>
<dbReference type="InterPro" id="IPR009923">
    <property type="entry name" value="Dodecin"/>
</dbReference>
<sequence length="67" mass="7313">MSVARVTEIISNSSTGYEDAIKAGVARASKTLKNVTSAWVKDTKVTVSDGNIVEWRVVLKITFVLEE</sequence>
<dbReference type="InterPro" id="IPR025543">
    <property type="entry name" value="Dodecin-like"/>
</dbReference>
<proteinExistence type="predicted"/>
<dbReference type="InterPro" id="IPR036694">
    <property type="entry name" value="Dodecin-like_sf"/>
</dbReference>